<reference evidence="3 4" key="1">
    <citation type="submission" date="2019-03" db="EMBL/GenBank/DDBJ databases">
        <title>Single cell metagenomics reveals metabolic interactions within the superorganism composed of flagellate Streblomastix strix and complex community of Bacteroidetes bacteria on its surface.</title>
        <authorList>
            <person name="Treitli S.C."/>
            <person name="Kolisko M."/>
            <person name="Husnik F."/>
            <person name="Keeling P."/>
            <person name="Hampl V."/>
        </authorList>
    </citation>
    <scope>NUCLEOTIDE SEQUENCE [LARGE SCALE GENOMIC DNA]</scope>
    <source>
        <strain evidence="3">ST1C</strain>
    </source>
</reference>
<dbReference type="InterPro" id="IPR018357">
    <property type="entry name" value="Hexapep_transf_CS"/>
</dbReference>
<dbReference type="AlphaFoldDB" id="A0A5J4UJG5"/>
<dbReference type="CDD" id="cd03357">
    <property type="entry name" value="LbH_MAT_GAT"/>
    <property type="match status" value="1"/>
</dbReference>
<dbReference type="Gene3D" id="2.160.10.10">
    <property type="entry name" value="Hexapeptide repeat proteins"/>
    <property type="match status" value="1"/>
</dbReference>
<dbReference type="PROSITE" id="PS00101">
    <property type="entry name" value="HEXAPEP_TRANSFERASES"/>
    <property type="match status" value="1"/>
</dbReference>
<dbReference type="GO" id="GO:0008374">
    <property type="term" value="F:O-acyltransferase activity"/>
    <property type="evidence" value="ECO:0007669"/>
    <property type="project" value="TreeGrafter"/>
</dbReference>
<sequence length="261" mass="28853">MSEQKRLIQGPDHLGQKNYEDMLSGKAYYGGDQKLSELRDIGQYEFLTQLNGTMTDMTKTLKEKKAQIINLLHKYLAKFGDNSTILTPFFSDYGCHISIGSNTFINLNAMFQDTARITIGNDVMVGPGCSLITAGHPIRFNERRNIPGVIENLEYALPINIRDGVWIGANVTVMPGVTIGERAVIGGGSVVTHDVPADTVAVGNPARVIRRIDQSEILSDETIKQLEDNVRNEKSTASNKIISQMTLDQQLAARLDQNDKK</sequence>
<gene>
    <name evidence="3" type="ORF">EZS28_033785</name>
</gene>
<organism evidence="3 4">
    <name type="scientific">Streblomastix strix</name>
    <dbReference type="NCBI Taxonomy" id="222440"/>
    <lineage>
        <taxon>Eukaryota</taxon>
        <taxon>Metamonada</taxon>
        <taxon>Preaxostyla</taxon>
        <taxon>Oxymonadida</taxon>
        <taxon>Streblomastigidae</taxon>
        <taxon>Streblomastix</taxon>
    </lineage>
</organism>
<dbReference type="Proteomes" id="UP000324800">
    <property type="component" value="Unassembled WGS sequence"/>
</dbReference>
<comment type="caution">
    <text evidence="3">The sequence shown here is derived from an EMBL/GenBank/DDBJ whole genome shotgun (WGS) entry which is preliminary data.</text>
</comment>
<evidence type="ECO:0000256" key="1">
    <source>
        <dbReference type="ARBA" id="ARBA00007274"/>
    </source>
</evidence>
<comment type="similarity">
    <text evidence="1">Belongs to the transferase hexapeptide repeat family.</text>
</comment>
<dbReference type="InterPro" id="IPR051159">
    <property type="entry name" value="Hexapeptide_acetyltransf"/>
</dbReference>
<dbReference type="Pfam" id="PF00132">
    <property type="entry name" value="Hexapep"/>
    <property type="match status" value="1"/>
</dbReference>
<dbReference type="InterPro" id="IPR011004">
    <property type="entry name" value="Trimer_LpxA-like_sf"/>
</dbReference>
<accession>A0A5J4UJG5</accession>
<dbReference type="PANTHER" id="PTHR23416">
    <property type="entry name" value="SIALIC ACID SYNTHASE-RELATED"/>
    <property type="match status" value="1"/>
</dbReference>
<dbReference type="SUPFAM" id="SSF51161">
    <property type="entry name" value="Trimeric LpxA-like enzymes"/>
    <property type="match status" value="1"/>
</dbReference>
<dbReference type="PANTHER" id="PTHR23416:SF23">
    <property type="entry name" value="ACETYLTRANSFERASE C18B11.09C-RELATED"/>
    <property type="match status" value="1"/>
</dbReference>
<protein>
    <submittedName>
        <fullName evidence="3">Putative sugar O-acetyltransferase</fullName>
    </submittedName>
</protein>
<evidence type="ECO:0000256" key="2">
    <source>
        <dbReference type="ARBA" id="ARBA00022679"/>
    </source>
</evidence>
<evidence type="ECO:0000313" key="4">
    <source>
        <dbReference type="Proteomes" id="UP000324800"/>
    </source>
</evidence>
<proteinExistence type="inferred from homology"/>
<dbReference type="EMBL" id="SNRW01015156">
    <property type="protein sequence ID" value="KAA6370689.1"/>
    <property type="molecule type" value="Genomic_DNA"/>
</dbReference>
<keyword evidence="2 3" id="KW-0808">Transferase</keyword>
<name>A0A5J4UJG5_9EUKA</name>
<evidence type="ECO:0000313" key="3">
    <source>
        <dbReference type="EMBL" id="KAA6370689.1"/>
    </source>
</evidence>
<dbReference type="OrthoDB" id="25818at2759"/>
<dbReference type="InterPro" id="IPR001451">
    <property type="entry name" value="Hexapep"/>
</dbReference>